<dbReference type="InterPro" id="IPR036291">
    <property type="entry name" value="NAD(P)-bd_dom_sf"/>
</dbReference>
<keyword evidence="10" id="KW-0560">Oxidoreductase</keyword>
<dbReference type="Gene3D" id="3.40.50.720">
    <property type="entry name" value="NAD(P)-binding Rossmann-like Domain"/>
    <property type="match status" value="1"/>
</dbReference>
<dbReference type="Pfam" id="PF03015">
    <property type="entry name" value="Sterile"/>
    <property type="match status" value="1"/>
</dbReference>
<evidence type="ECO:0000256" key="4">
    <source>
        <dbReference type="ARBA" id="ARBA00022692"/>
    </source>
</evidence>
<dbReference type="InterPro" id="IPR026055">
    <property type="entry name" value="FAR"/>
</dbReference>
<evidence type="ECO:0000256" key="2">
    <source>
        <dbReference type="ARBA" id="ARBA00005928"/>
    </source>
</evidence>
<evidence type="ECO:0000256" key="1">
    <source>
        <dbReference type="ARBA" id="ARBA00004141"/>
    </source>
</evidence>
<dbReference type="CDD" id="cd05236">
    <property type="entry name" value="FAR-N_SDR_e"/>
    <property type="match status" value="1"/>
</dbReference>
<comment type="similarity">
    <text evidence="2 10">Belongs to the fatty acyl-CoA reductase family.</text>
</comment>
<evidence type="ECO:0000313" key="14">
    <source>
        <dbReference type="Proteomes" id="UP001516400"/>
    </source>
</evidence>
<dbReference type="PANTHER" id="PTHR11011:SF60">
    <property type="entry name" value="FATTY ACYL-COA REDUCTASE-RELATED"/>
    <property type="match status" value="1"/>
</dbReference>
<dbReference type="EMBL" id="JABFTP020000042">
    <property type="protein sequence ID" value="KAL3270479.1"/>
    <property type="molecule type" value="Genomic_DNA"/>
</dbReference>
<name>A0ABD2MVR0_9CUCU</name>
<comment type="function">
    <text evidence="10">Catalyzes the reduction of fatty acyl-CoA to fatty alcohols.</text>
</comment>
<keyword evidence="8 10" id="KW-0472">Membrane</keyword>
<dbReference type="GO" id="GO:0016020">
    <property type="term" value="C:membrane"/>
    <property type="evidence" value="ECO:0007669"/>
    <property type="project" value="UniProtKB-SubCell"/>
</dbReference>
<dbReference type="Proteomes" id="UP001516400">
    <property type="component" value="Unassembled WGS sequence"/>
</dbReference>
<keyword evidence="4 10" id="KW-0812">Transmembrane</keyword>
<keyword evidence="6 10" id="KW-1133">Transmembrane helix</keyword>
<dbReference type="GO" id="GO:1901568">
    <property type="term" value="P:fatty acid derivative metabolic process"/>
    <property type="evidence" value="ECO:0007669"/>
    <property type="project" value="UniProtKB-ARBA"/>
</dbReference>
<comment type="caution">
    <text evidence="13">The sequence shown here is derived from an EMBL/GenBank/DDBJ whole genome shotgun (WGS) entry which is preliminary data.</text>
</comment>
<dbReference type="Pfam" id="PF07993">
    <property type="entry name" value="NAD_binding_4"/>
    <property type="match status" value="1"/>
</dbReference>
<keyword evidence="5 10" id="KW-0521">NADP</keyword>
<evidence type="ECO:0000256" key="7">
    <source>
        <dbReference type="ARBA" id="ARBA00023098"/>
    </source>
</evidence>
<dbReference type="EC" id="1.2.1.84" evidence="10"/>
<dbReference type="GO" id="GO:0102965">
    <property type="term" value="F:alcohol-forming long-chain fatty acyl-CoA reductase activity"/>
    <property type="evidence" value="ECO:0007669"/>
    <property type="project" value="UniProtKB-EC"/>
</dbReference>
<gene>
    <name evidence="13" type="ORF">HHI36_021022</name>
</gene>
<dbReference type="CDD" id="cd09071">
    <property type="entry name" value="FAR_C"/>
    <property type="match status" value="1"/>
</dbReference>
<reference evidence="13 14" key="1">
    <citation type="journal article" date="2021" name="BMC Biol.">
        <title>Horizontally acquired antibacterial genes associated with adaptive radiation of ladybird beetles.</title>
        <authorList>
            <person name="Li H.S."/>
            <person name="Tang X.F."/>
            <person name="Huang Y.H."/>
            <person name="Xu Z.Y."/>
            <person name="Chen M.L."/>
            <person name="Du X.Y."/>
            <person name="Qiu B.Y."/>
            <person name="Chen P.T."/>
            <person name="Zhang W."/>
            <person name="Slipinski A."/>
            <person name="Escalona H.E."/>
            <person name="Waterhouse R.M."/>
            <person name="Zwick A."/>
            <person name="Pang H."/>
        </authorList>
    </citation>
    <scope>NUCLEOTIDE SEQUENCE [LARGE SCALE GENOMIC DNA]</scope>
    <source>
        <strain evidence="13">SYSU2018</strain>
    </source>
</reference>
<protein>
    <recommendedName>
        <fullName evidence="10">Fatty acyl-CoA reductase</fullName>
        <ecNumber evidence="10">1.2.1.84</ecNumber>
    </recommendedName>
</protein>
<dbReference type="AlphaFoldDB" id="A0ABD2MVR0"/>
<dbReference type="FunFam" id="3.40.50.720:FF:000143">
    <property type="entry name" value="Fatty acyl-CoA reductase"/>
    <property type="match status" value="1"/>
</dbReference>
<dbReference type="SUPFAM" id="SSF51735">
    <property type="entry name" value="NAD(P)-binding Rossmann-fold domains"/>
    <property type="match status" value="1"/>
</dbReference>
<organism evidence="13 14">
    <name type="scientific">Cryptolaemus montrouzieri</name>
    <dbReference type="NCBI Taxonomy" id="559131"/>
    <lineage>
        <taxon>Eukaryota</taxon>
        <taxon>Metazoa</taxon>
        <taxon>Ecdysozoa</taxon>
        <taxon>Arthropoda</taxon>
        <taxon>Hexapoda</taxon>
        <taxon>Insecta</taxon>
        <taxon>Pterygota</taxon>
        <taxon>Neoptera</taxon>
        <taxon>Endopterygota</taxon>
        <taxon>Coleoptera</taxon>
        <taxon>Polyphaga</taxon>
        <taxon>Cucujiformia</taxon>
        <taxon>Coccinelloidea</taxon>
        <taxon>Coccinellidae</taxon>
        <taxon>Scymninae</taxon>
        <taxon>Scymnini</taxon>
        <taxon>Cryptolaemus</taxon>
    </lineage>
</organism>
<evidence type="ECO:0000256" key="6">
    <source>
        <dbReference type="ARBA" id="ARBA00022989"/>
    </source>
</evidence>
<evidence type="ECO:0000259" key="12">
    <source>
        <dbReference type="Pfam" id="PF07993"/>
    </source>
</evidence>
<feature type="transmembrane region" description="Helical" evidence="10">
    <location>
        <begin position="492"/>
        <end position="513"/>
    </location>
</feature>
<dbReference type="PANTHER" id="PTHR11011">
    <property type="entry name" value="MALE STERILITY PROTEIN 2-RELATED"/>
    <property type="match status" value="1"/>
</dbReference>
<evidence type="ECO:0000313" key="13">
    <source>
        <dbReference type="EMBL" id="KAL3270479.1"/>
    </source>
</evidence>
<feature type="domain" description="Thioester reductase (TE)" evidence="12">
    <location>
        <begin position="27"/>
        <end position="296"/>
    </location>
</feature>
<dbReference type="InterPro" id="IPR013120">
    <property type="entry name" value="FAR_NAD-bd"/>
</dbReference>
<accession>A0ABD2MVR0</accession>
<comment type="catalytic activity">
    <reaction evidence="9 10">
        <text>a long-chain fatty acyl-CoA + 2 NADPH + 2 H(+) = a long-chain primary fatty alcohol + 2 NADP(+) + CoA</text>
        <dbReference type="Rhea" id="RHEA:52716"/>
        <dbReference type="ChEBI" id="CHEBI:15378"/>
        <dbReference type="ChEBI" id="CHEBI:57287"/>
        <dbReference type="ChEBI" id="CHEBI:57783"/>
        <dbReference type="ChEBI" id="CHEBI:58349"/>
        <dbReference type="ChEBI" id="CHEBI:77396"/>
        <dbReference type="ChEBI" id="CHEBI:83139"/>
        <dbReference type="EC" id="1.2.1.84"/>
    </reaction>
</comment>
<feature type="transmembrane region" description="Helical" evidence="10">
    <location>
        <begin position="367"/>
        <end position="392"/>
    </location>
</feature>
<feature type="domain" description="Fatty acyl-CoA reductase C-terminal" evidence="11">
    <location>
        <begin position="376"/>
        <end position="467"/>
    </location>
</feature>
<dbReference type="InterPro" id="IPR033640">
    <property type="entry name" value="FAR_C"/>
</dbReference>
<evidence type="ECO:0000256" key="3">
    <source>
        <dbReference type="ARBA" id="ARBA00022516"/>
    </source>
</evidence>
<evidence type="ECO:0000256" key="8">
    <source>
        <dbReference type="ARBA" id="ARBA00023136"/>
    </source>
</evidence>
<evidence type="ECO:0000256" key="9">
    <source>
        <dbReference type="ARBA" id="ARBA00052530"/>
    </source>
</evidence>
<keyword evidence="3 10" id="KW-0444">Lipid biosynthesis</keyword>
<keyword evidence="14" id="KW-1185">Reference proteome</keyword>
<evidence type="ECO:0000256" key="5">
    <source>
        <dbReference type="ARBA" id="ARBA00022857"/>
    </source>
</evidence>
<evidence type="ECO:0000256" key="10">
    <source>
        <dbReference type="RuleBase" id="RU363097"/>
    </source>
</evidence>
<keyword evidence="7 10" id="KW-0443">Lipid metabolism</keyword>
<proteinExistence type="inferred from homology"/>
<evidence type="ECO:0000259" key="11">
    <source>
        <dbReference type="Pfam" id="PF03015"/>
    </source>
</evidence>
<comment type="subcellular location">
    <subcellularLocation>
        <location evidence="1">Membrane</location>
        <topology evidence="1">Multi-pass membrane protein</topology>
    </subcellularLocation>
</comment>
<sequence>MEIQKETIQDMQLTPIQTFYNNAHIFITGGTGFLGRVLLEKLLRSCPNISTIYMLVRNKKGKNLTARIDELFDDIIFEQLRKVCPKFRHKVVGIEGDCSYENLGMSEQDRRTLIDNVDIIFHAAATVRFDEKMKLAVGINVRAPKCIVEMAQQMKNLRSFMHVSTAYTNCIEPIIEEKLYPAPMDGEKLIIVANSMSDKLLDEITPQLIGKWPNTYTFTKAVAEHVVADKARGLPAAIFRPSIIISTYKEPIPAWINNMYGPTGICAAAGSGILRTINCDASVNGNMVPVDMCVNSLIAVAYEVGTNFAKHKTENVNQEIPIYHYESSNDQPITWGRFMNLNATHGVKYPHIRSVWCYSLTLLKNKYAYLVLMFLLHLIPAVIVDGALLCLGKHPMMLKIYKKIHKFSDVLAYFTTRQFKYRSDRVQTLIGSMSEKDKEIFFCDLRQLNWEAYFQVYLKGVRIYLLQDDMKTLDEAKIKYRRFVILHQTLKAILAVVFLRILWSIVSFFYTMFS</sequence>